<evidence type="ECO:0000256" key="3">
    <source>
        <dbReference type="SAM" id="MobiDB-lite"/>
    </source>
</evidence>
<dbReference type="PANTHER" id="PTHR12783:SF5">
    <property type="entry name" value="RALA-BINDING PROTEIN 1"/>
    <property type="match status" value="1"/>
</dbReference>
<keyword evidence="1" id="KW-0343">GTPase activation</keyword>
<dbReference type="EMBL" id="GAKP01002540">
    <property type="protein sequence ID" value="JAC56412.1"/>
    <property type="molecule type" value="Transcribed_RNA"/>
</dbReference>
<sequence>MDFDSPDVEKDFPGLYASEGGDGKSKKSKEDSDYSEGEHDKVSKKDLLIGRRKDKKEKGKDRGYAALEGESSPEEELDAKSPSKSKKLKTFKFSSSKSKEKREKSRDKDKSERDFREEEKPKEKEKTEKEKELKKRDKDRKEKERKEKIKDKDKEKEKKDKKVKQASNASEELLELGDVQPVFGVSISLATERSRCHDGVNLPLVVRDCIDYLQEHALKNDQIYKVEPLKTRVQHFKRLYNNRERQTDTDELDIATACALLKLFLRELPEPILTTDLISNFEDAASINSQNKEDELKKLLELLPSCNRTLLTWILLHFDSVIKHGKHNKLTIESLAMLLSPPMQMSHRLLVAFLSHTGNLFTNFSLIKYVPPITPSSPKLPETAEDIQIELRKQESLLTQIHAEMNAGFVSKKREEQLWEVQRIITQLKRKLRSFEKRQEKSIEESQTATTNVLQNISDTTDSSTIIQRGQNMFKEVDNSLVNQNMNSSHTEEQASNVANIESPEITKAKSSLTLTVKTPVIQEESEKVPEPEESSINVDDSHPDGIYIDEELSFLMVPKTHPDYSQLIRLQLENRELLLWKEQLQARITAERAEVLRLKQQYQQQIAAAGASKSDISSTASVISDDVAGGDDGYEKIIEHYVRENALLEQKKEILARELFDERRECITMQVELELQNF</sequence>
<dbReference type="Pfam" id="PF20924">
    <property type="entry name" value="RLIP76_Ral-bd"/>
    <property type="match status" value="1"/>
</dbReference>
<feature type="coiled-coil region" evidence="2">
    <location>
        <begin position="418"/>
        <end position="445"/>
    </location>
</feature>
<accession>A0A034WPY8</accession>
<feature type="region of interest" description="Disordered" evidence="3">
    <location>
        <begin position="1"/>
        <end position="167"/>
    </location>
</feature>
<dbReference type="OrthoDB" id="10033734at2759"/>
<dbReference type="SUPFAM" id="SSF48350">
    <property type="entry name" value="GTPase activation domain, GAP"/>
    <property type="match status" value="1"/>
</dbReference>
<feature type="compositionally biased region" description="Basic and acidic residues" evidence="3">
    <location>
        <begin position="97"/>
        <end position="160"/>
    </location>
</feature>
<keyword evidence="2" id="KW-0175">Coiled coil</keyword>
<feature type="compositionally biased region" description="Basic and acidic residues" evidence="3">
    <location>
        <begin position="21"/>
        <end position="63"/>
    </location>
</feature>
<protein>
    <submittedName>
        <fullName evidence="5">RalA-binding protein 1</fullName>
    </submittedName>
</protein>
<dbReference type="Pfam" id="PF00620">
    <property type="entry name" value="RhoGAP"/>
    <property type="match status" value="1"/>
</dbReference>
<organism evidence="5">
    <name type="scientific">Bactrocera dorsalis</name>
    <name type="common">Oriental fruit fly</name>
    <name type="synonym">Dacus dorsalis</name>
    <dbReference type="NCBI Taxonomy" id="27457"/>
    <lineage>
        <taxon>Eukaryota</taxon>
        <taxon>Metazoa</taxon>
        <taxon>Ecdysozoa</taxon>
        <taxon>Arthropoda</taxon>
        <taxon>Hexapoda</taxon>
        <taxon>Insecta</taxon>
        <taxon>Pterygota</taxon>
        <taxon>Neoptera</taxon>
        <taxon>Endopterygota</taxon>
        <taxon>Diptera</taxon>
        <taxon>Brachycera</taxon>
        <taxon>Muscomorpha</taxon>
        <taxon>Tephritoidea</taxon>
        <taxon>Tephritidae</taxon>
        <taxon>Bactrocera</taxon>
        <taxon>Bactrocera</taxon>
    </lineage>
</organism>
<evidence type="ECO:0000259" key="4">
    <source>
        <dbReference type="PROSITE" id="PS50238"/>
    </source>
</evidence>
<evidence type="ECO:0000313" key="5">
    <source>
        <dbReference type="EMBL" id="JAC56412.1"/>
    </source>
</evidence>
<dbReference type="AlphaFoldDB" id="A0A034WPY8"/>
<name>A0A034WPY8_BACDO</name>
<dbReference type="InterPro" id="IPR008936">
    <property type="entry name" value="Rho_GTPase_activation_prot"/>
</dbReference>
<proteinExistence type="predicted"/>
<dbReference type="PROSITE" id="PS50238">
    <property type="entry name" value="RHOGAP"/>
    <property type="match status" value="1"/>
</dbReference>
<dbReference type="GO" id="GO:0007264">
    <property type="term" value="P:small GTPase-mediated signal transduction"/>
    <property type="evidence" value="ECO:0007669"/>
    <property type="project" value="InterPro"/>
</dbReference>
<dbReference type="FunFam" id="1.20.58.90:FF:000001">
    <property type="entry name" value="ralA-binding protein 1"/>
    <property type="match status" value="1"/>
</dbReference>
<evidence type="ECO:0000256" key="1">
    <source>
        <dbReference type="ARBA" id="ARBA00022468"/>
    </source>
</evidence>
<feature type="region of interest" description="Disordered" evidence="3">
    <location>
        <begin position="523"/>
        <end position="543"/>
    </location>
</feature>
<gene>
    <name evidence="5" type="primary">RLIP</name>
</gene>
<dbReference type="InterPro" id="IPR000198">
    <property type="entry name" value="RhoGAP_dom"/>
</dbReference>
<dbReference type="Gene3D" id="1.20.58.90">
    <property type="match status" value="1"/>
</dbReference>
<dbReference type="GO" id="GO:0005096">
    <property type="term" value="F:GTPase activator activity"/>
    <property type="evidence" value="ECO:0007669"/>
    <property type="project" value="UniProtKB-KW"/>
</dbReference>
<dbReference type="PANTHER" id="PTHR12783">
    <property type="entry name" value="RALA BINDING PROTEIN 1 RALBP1"/>
    <property type="match status" value="1"/>
</dbReference>
<reference evidence="5" key="1">
    <citation type="journal article" date="2014" name="BMC Genomics">
        <title>Characterizing the developmental transcriptome of the oriental fruit fly, Bactrocera dorsalis (Diptera: Tephritidae) through comparative genomic analysis with Drosophila melanogaster utilizing modENCODE datasets.</title>
        <authorList>
            <person name="Geib S.M."/>
            <person name="Calla B."/>
            <person name="Hall B."/>
            <person name="Hou S."/>
            <person name="Manoukis N.C."/>
        </authorList>
    </citation>
    <scope>NUCLEOTIDE SEQUENCE</scope>
    <source>
        <strain evidence="5">Punador</strain>
    </source>
</reference>
<dbReference type="InterPro" id="IPR049041">
    <property type="entry name" value="RalBP1-like_Ral-bd"/>
</dbReference>
<dbReference type="InterPro" id="IPR039767">
    <property type="entry name" value="RALBP1"/>
</dbReference>
<dbReference type="SMART" id="SM00324">
    <property type="entry name" value="RhoGAP"/>
    <property type="match status" value="1"/>
</dbReference>
<feature type="domain" description="Rho-GAP" evidence="4">
    <location>
        <begin position="187"/>
        <end position="398"/>
    </location>
</feature>
<dbReference type="GO" id="GO:0031267">
    <property type="term" value="F:small GTPase binding"/>
    <property type="evidence" value="ECO:0007669"/>
    <property type="project" value="InterPro"/>
</dbReference>
<feature type="coiled-coil region" evidence="2">
    <location>
        <begin position="639"/>
        <end position="666"/>
    </location>
</feature>
<evidence type="ECO:0000256" key="2">
    <source>
        <dbReference type="SAM" id="Coils"/>
    </source>
</evidence>
<dbReference type="Gene3D" id="1.10.555.10">
    <property type="entry name" value="Rho GTPase activation protein"/>
    <property type="match status" value="1"/>
</dbReference>